<evidence type="ECO:0000313" key="4">
    <source>
        <dbReference type="Proteomes" id="UP000078582"/>
    </source>
</evidence>
<name>A0A192GZ03_9LACO</name>
<evidence type="ECO:0000313" key="3">
    <source>
        <dbReference type="EMBL" id="ANK61759.1"/>
    </source>
</evidence>
<organism evidence="3 4">
    <name type="scientific">Loigolactobacillus backii</name>
    <dbReference type="NCBI Taxonomy" id="375175"/>
    <lineage>
        <taxon>Bacteria</taxon>
        <taxon>Bacillati</taxon>
        <taxon>Bacillota</taxon>
        <taxon>Bacilli</taxon>
        <taxon>Lactobacillales</taxon>
        <taxon>Lactobacillaceae</taxon>
        <taxon>Loigolactobacillus</taxon>
    </lineage>
</organism>
<evidence type="ECO:0000256" key="1">
    <source>
        <dbReference type="PROSITE-ProRule" id="PRU00285"/>
    </source>
</evidence>
<dbReference type="InterPro" id="IPR002068">
    <property type="entry name" value="A-crystallin/Hsp20_dom"/>
</dbReference>
<proteinExistence type="inferred from homology"/>
<dbReference type="KEGG" id="lbt:AYR52_10680"/>
<dbReference type="CDD" id="cd06471">
    <property type="entry name" value="ACD_LpsHSP_like"/>
    <property type="match status" value="1"/>
</dbReference>
<dbReference type="RefSeq" id="WP_068225982.1">
    <property type="nucleotide sequence ID" value="NZ_CP014623.1"/>
</dbReference>
<dbReference type="AlphaFoldDB" id="A0A192GZ03"/>
<dbReference type="PANTHER" id="PTHR11527">
    <property type="entry name" value="HEAT-SHOCK PROTEIN 20 FAMILY MEMBER"/>
    <property type="match status" value="1"/>
</dbReference>
<dbReference type="STRING" id="375175.AYR53_02635"/>
<dbReference type="InterPro" id="IPR031107">
    <property type="entry name" value="Small_HSP"/>
</dbReference>
<dbReference type="Proteomes" id="UP000078582">
    <property type="component" value="Chromosome"/>
</dbReference>
<dbReference type="InterPro" id="IPR008978">
    <property type="entry name" value="HSP20-like_chaperone"/>
</dbReference>
<dbReference type="PROSITE" id="PS01031">
    <property type="entry name" value="SHSP"/>
    <property type="match status" value="1"/>
</dbReference>
<sequence length="148" mass="16714">MANDMMDRQYDLMDTGADRFFDRLAHNFFGNALSFPSEAANAMKTDIAETPKAYTVTIDLPGLKKENININYDHDVLTVSGKLEHGKDDTDKDGAIIRSERQYGQSSRQYRLPNIDQKKITANYDGGVLKINLPKSSDQNSEHKIEIN</sequence>
<evidence type="ECO:0000256" key="2">
    <source>
        <dbReference type="RuleBase" id="RU003616"/>
    </source>
</evidence>
<keyword evidence="4" id="KW-1185">Reference proteome</keyword>
<dbReference type="Pfam" id="PF00011">
    <property type="entry name" value="HSP20"/>
    <property type="match status" value="1"/>
</dbReference>
<gene>
    <name evidence="3" type="ORF">AYR53_02635</name>
</gene>
<protein>
    <submittedName>
        <fullName evidence="3">Heat-shock protein Hsp20</fullName>
    </submittedName>
</protein>
<accession>A0A192GZ03</accession>
<dbReference type="SUPFAM" id="SSF49764">
    <property type="entry name" value="HSP20-like chaperones"/>
    <property type="match status" value="1"/>
</dbReference>
<comment type="similarity">
    <text evidence="1 2">Belongs to the small heat shock protein (HSP20) family.</text>
</comment>
<reference evidence="3 4" key="1">
    <citation type="submission" date="2016-03" db="EMBL/GenBank/DDBJ databases">
        <title>Pediococcus and Lactobacillus from brewery environment - whole genome sequencing and assembly.</title>
        <authorList>
            <person name="Behr J."/>
            <person name="Geissler A.J."/>
            <person name="Vogel R.F."/>
        </authorList>
    </citation>
    <scope>NUCLEOTIDE SEQUENCE [LARGE SCALE GENOMIC DNA]</scope>
    <source>
        <strain evidence="3 4">TMW 1.1989</strain>
    </source>
</reference>
<dbReference type="GeneID" id="42981133"/>
<dbReference type="OrthoDB" id="9811615at2"/>
<dbReference type="Gene3D" id="2.60.40.790">
    <property type="match status" value="1"/>
</dbReference>
<dbReference type="EMBL" id="CP014873">
    <property type="protein sequence ID" value="ANK61759.1"/>
    <property type="molecule type" value="Genomic_DNA"/>
</dbReference>